<evidence type="ECO:0000256" key="10">
    <source>
        <dbReference type="ARBA" id="ARBA00047929"/>
    </source>
</evidence>
<keyword evidence="6 12" id="KW-0547">Nucleotide-binding</keyword>
<comment type="domain">
    <text evidence="12">Consists of two distinct domains, a catalytic core and a N-terminal extension that is involved in tRNA binding.</text>
</comment>
<evidence type="ECO:0000313" key="18">
    <source>
        <dbReference type="Proteomes" id="UP000608154"/>
    </source>
</evidence>
<evidence type="ECO:0000256" key="8">
    <source>
        <dbReference type="ARBA" id="ARBA00022917"/>
    </source>
</evidence>
<dbReference type="PRINTS" id="PR00981">
    <property type="entry name" value="TRNASYNTHSER"/>
</dbReference>
<evidence type="ECO:0000256" key="9">
    <source>
        <dbReference type="ARBA" id="ARBA00023146"/>
    </source>
</evidence>
<dbReference type="PIRSF" id="PIRSF001529">
    <property type="entry name" value="Ser-tRNA-synth_IIa"/>
    <property type="match status" value="1"/>
</dbReference>
<accession>A0A916TPG8</accession>
<dbReference type="Gene3D" id="3.30.930.10">
    <property type="entry name" value="Bira Bifunctional Protein, Domain 2"/>
    <property type="match status" value="1"/>
</dbReference>
<feature type="coiled-coil region" evidence="15">
    <location>
        <begin position="70"/>
        <end position="104"/>
    </location>
</feature>
<evidence type="ECO:0000256" key="15">
    <source>
        <dbReference type="SAM" id="Coils"/>
    </source>
</evidence>
<comment type="function">
    <text evidence="12">Catalyzes the attachment of serine to tRNA(Ser). Is also able to aminoacylate tRNA(Sec) with serine, to form the misacylated tRNA L-seryl-tRNA(Sec), which will be further converted into selenocysteinyl-tRNA(Sec).</text>
</comment>
<feature type="domain" description="Aminoacyl-transfer RNA synthetases class-II family profile" evidence="16">
    <location>
        <begin position="172"/>
        <end position="453"/>
    </location>
</feature>
<reference evidence="17" key="1">
    <citation type="journal article" date="2014" name="Int. J. Syst. Evol. Microbiol.">
        <title>Complete genome sequence of Corynebacterium casei LMG S-19264T (=DSM 44701T), isolated from a smear-ripened cheese.</title>
        <authorList>
            <consortium name="US DOE Joint Genome Institute (JGI-PGF)"/>
            <person name="Walter F."/>
            <person name="Albersmeier A."/>
            <person name="Kalinowski J."/>
            <person name="Ruckert C."/>
        </authorList>
    </citation>
    <scope>NUCLEOTIDE SEQUENCE</scope>
    <source>
        <strain evidence="17">CGMCC 1.15095</strain>
    </source>
</reference>
<dbReference type="GO" id="GO:0016260">
    <property type="term" value="P:selenocysteine biosynthetic process"/>
    <property type="evidence" value="ECO:0007669"/>
    <property type="project" value="UniProtKB-UniRule"/>
</dbReference>
<comment type="catalytic activity">
    <reaction evidence="10 12">
        <text>tRNA(Sec) + L-serine + ATP = L-seryl-tRNA(Sec) + AMP + diphosphate + H(+)</text>
        <dbReference type="Rhea" id="RHEA:42580"/>
        <dbReference type="Rhea" id="RHEA-COMP:9742"/>
        <dbReference type="Rhea" id="RHEA-COMP:10128"/>
        <dbReference type="ChEBI" id="CHEBI:15378"/>
        <dbReference type="ChEBI" id="CHEBI:30616"/>
        <dbReference type="ChEBI" id="CHEBI:33019"/>
        <dbReference type="ChEBI" id="CHEBI:33384"/>
        <dbReference type="ChEBI" id="CHEBI:78442"/>
        <dbReference type="ChEBI" id="CHEBI:78533"/>
        <dbReference type="ChEBI" id="CHEBI:456215"/>
        <dbReference type="EC" id="6.1.1.11"/>
    </reaction>
</comment>
<dbReference type="HAMAP" id="MF_00176">
    <property type="entry name" value="Ser_tRNA_synth_type1"/>
    <property type="match status" value="1"/>
</dbReference>
<keyword evidence="8 12" id="KW-0648">Protein biosynthesis</keyword>
<feature type="binding site" evidence="12 14">
    <location>
        <begin position="305"/>
        <end position="307"/>
    </location>
    <ligand>
        <name>ATP</name>
        <dbReference type="ChEBI" id="CHEBI:30616"/>
    </ligand>
</feature>
<comment type="similarity">
    <text evidence="3 12">Belongs to the class-II aminoacyl-tRNA synthetase family. Type-1 seryl-tRNA synthetase subfamily.</text>
</comment>
<dbReference type="AlphaFoldDB" id="A0A916TPG8"/>
<evidence type="ECO:0000256" key="14">
    <source>
        <dbReference type="PIRSR" id="PIRSR001529-2"/>
    </source>
</evidence>
<dbReference type="NCBIfam" id="TIGR00414">
    <property type="entry name" value="serS"/>
    <property type="match status" value="1"/>
</dbReference>
<evidence type="ECO:0000256" key="2">
    <source>
        <dbReference type="ARBA" id="ARBA00005045"/>
    </source>
</evidence>
<gene>
    <name evidence="12 17" type="primary">serS</name>
    <name evidence="17" type="ORF">GCM10011494_06000</name>
</gene>
<comment type="subunit">
    <text evidence="12">Homodimer. The tRNA molecule binds across the dimer.</text>
</comment>
<keyword evidence="7 12" id="KW-0067">ATP-binding</keyword>
<evidence type="ECO:0000256" key="6">
    <source>
        <dbReference type="ARBA" id="ARBA00022741"/>
    </source>
</evidence>
<dbReference type="SUPFAM" id="SSF46589">
    <property type="entry name" value="tRNA-binding arm"/>
    <property type="match status" value="1"/>
</dbReference>
<evidence type="ECO:0000256" key="1">
    <source>
        <dbReference type="ARBA" id="ARBA00004496"/>
    </source>
</evidence>
<dbReference type="InterPro" id="IPR006195">
    <property type="entry name" value="aa-tRNA-synth_II"/>
</dbReference>
<dbReference type="GO" id="GO:0005737">
    <property type="term" value="C:cytoplasm"/>
    <property type="evidence" value="ECO:0007669"/>
    <property type="project" value="UniProtKB-SubCell"/>
</dbReference>
<evidence type="ECO:0000256" key="13">
    <source>
        <dbReference type="PIRSR" id="PIRSR001529-1"/>
    </source>
</evidence>
<dbReference type="InterPro" id="IPR015866">
    <property type="entry name" value="Ser-tRNA-synth_1_N"/>
</dbReference>
<comment type="catalytic activity">
    <reaction evidence="11 12">
        <text>tRNA(Ser) + L-serine + ATP = L-seryl-tRNA(Ser) + AMP + diphosphate + H(+)</text>
        <dbReference type="Rhea" id="RHEA:12292"/>
        <dbReference type="Rhea" id="RHEA-COMP:9669"/>
        <dbReference type="Rhea" id="RHEA-COMP:9703"/>
        <dbReference type="ChEBI" id="CHEBI:15378"/>
        <dbReference type="ChEBI" id="CHEBI:30616"/>
        <dbReference type="ChEBI" id="CHEBI:33019"/>
        <dbReference type="ChEBI" id="CHEBI:33384"/>
        <dbReference type="ChEBI" id="CHEBI:78442"/>
        <dbReference type="ChEBI" id="CHEBI:78533"/>
        <dbReference type="ChEBI" id="CHEBI:456215"/>
        <dbReference type="EC" id="6.1.1.11"/>
    </reaction>
</comment>
<feature type="binding site" evidence="12">
    <location>
        <begin position="274"/>
        <end position="276"/>
    </location>
    <ligand>
        <name>L-serine</name>
        <dbReference type="ChEBI" id="CHEBI:33384"/>
    </ligand>
</feature>
<dbReference type="InterPro" id="IPR042103">
    <property type="entry name" value="SerRS_1_N_sf"/>
</dbReference>
<dbReference type="GO" id="GO:0005524">
    <property type="term" value="F:ATP binding"/>
    <property type="evidence" value="ECO:0007669"/>
    <property type="project" value="UniProtKB-UniRule"/>
</dbReference>
<dbReference type="Proteomes" id="UP000608154">
    <property type="component" value="Unassembled WGS sequence"/>
</dbReference>
<keyword evidence="5 12" id="KW-0436">Ligase</keyword>
<feature type="binding site" evidence="13">
    <location>
        <position position="305"/>
    </location>
    <ligand>
        <name>L-serine</name>
        <dbReference type="ChEBI" id="CHEBI:33384"/>
    </ligand>
</feature>
<comment type="caution">
    <text evidence="17">The sequence shown here is derived from an EMBL/GenBank/DDBJ whole genome shotgun (WGS) entry which is preliminary data.</text>
</comment>
<feature type="binding site" evidence="13">
    <location>
        <position position="274"/>
    </location>
    <ligand>
        <name>L-serine</name>
        <dbReference type="ChEBI" id="CHEBI:33384"/>
    </ligand>
</feature>
<evidence type="ECO:0000256" key="3">
    <source>
        <dbReference type="ARBA" id="ARBA00010728"/>
    </source>
</evidence>
<dbReference type="SUPFAM" id="SSF55681">
    <property type="entry name" value="Class II aaRS and biotin synthetases"/>
    <property type="match status" value="1"/>
</dbReference>
<feature type="binding site" evidence="12 13">
    <location>
        <position position="328"/>
    </location>
    <ligand>
        <name>L-serine</name>
        <dbReference type="ChEBI" id="CHEBI:33384"/>
    </ligand>
</feature>
<dbReference type="InterPro" id="IPR033729">
    <property type="entry name" value="SerRS_core"/>
</dbReference>
<comment type="caution">
    <text evidence="12">Lacks conserved residue(s) required for the propagation of feature annotation.</text>
</comment>
<dbReference type="InterPro" id="IPR010978">
    <property type="entry name" value="tRNA-bd_arm"/>
</dbReference>
<comment type="pathway">
    <text evidence="2 12">Aminoacyl-tRNA biosynthesis; selenocysteinyl-tRNA(Sec) biosynthesis; L-seryl-tRNA(Sec) from L-serine and tRNA(Sec): step 1/1.</text>
</comment>
<feature type="binding site" evidence="12">
    <location>
        <position position="428"/>
    </location>
    <ligand>
        <name>L-serine</name>
        <dbReference type="ChEBI" id="CHEBI:33384"/>
    </ligand>
</feature>
<evidence type="ECO:0000256" key="5">
    <source>
        <dbReference type="ARBA" id="ARBA00022598"/>
    </source>
</evidence>
<evidence type="ECO:0000313" key="17">
    <source>
        <dbReference type="EMBL" id="GGB90464.1"/>
    </source>
</evidence>
<dbReference type="InterPro" id="IPR002314">
    <property type="entry name" value="aa-tRNA-synt_IIb"/>
</dbReference>
<dbReference type="GO" id="GO:0004828">
    <property type="term" value="F:serine-tRNA ligase activity"/>
    <property type="evidence" value="ECO:0007669"/>
    <property type="project" value="UniProtKB-UniRule"/>
</dbReference>
<evidence type="ECO:0000256" key="12">
    <source>
        <dbReference type="HAMAP-Rule" id="MF_00176"/>
    </source>
</evidence>
<dbReference type="InterPro" id="IPR002317">
    <property type="entry name" value="Ser-tRNA-ligase_type_1"/>
</dbReference>
<evidence type="ECO:0000256" key="4">
    <source>
        <dbReference type="ARBA" id="ARBA00022490"/>
    </source>
</evidence>
<dbReference type="Gene3D" id="1.10.287.40">
    <property type="entry name" value="Serine-tRNA synthetase, tRNA binding domain"/>
    <property type="match status" value="1"/>
</dbReference>
<sequence length="470" mass="52067">MHDIRLIRENPAAFDAGLARRAVEPLSAPILALDEQRRAVATRMQEGQSRRNDASKAIGKAMGQGDTATAEALKAEVAQLKETLPALEAEEKELTARLQDELARLPNLPVDEVPDGEDETQNVEVGRWGTPREFTFTPKEHADIGPALGLDFEIGALLSGARFTFLKGQMARLHRALAQFMLDTQTGAHGYMECNVPLLVKDDAVFGTGQLPKFEEDLFGTDLSLDYREYLGFKQDALDEAKKDGRFHLEADVLDDQVWNALPSPPTRRWLIPTAEVSLTNAVREQIVDAEALPLRMTALTPCFRSEAGSAGKDTRGFIRQHQFEKVELVAVCKPEESEAEHERMVRAAEAILEALELPYRKVLLCAGDMGFTARKTFDLEVWLPGQQAYREISSISNCGDFQARRMNARYKPEGSKKTEFLHTLNGSGLAVGRTLVAVLENYQQEDGSVAVPDVLRPWMGGIERLAPQG</sequence>
<organism evidence="17 18">
    <name type="scientific">Novosphingobium endophyticum</name>
    <dbReference type="NCBI Taxonomy" id="1955250"/>
    <lineage>
        <taxon>Bacteria</taxon>
        <taxon>Pseudomonadati</taxon>
        <taxon>Pseudomonadota</taxon>
        <taxon>Alphaproteobacteria</taxon>
        <taxon>Sphingomonadales</taxon>
        <taxon>Sphingomonadaceae</taxon>
        <taxon>Novosphingobium</taxon>
    </lineage>
</organism>
<comment type="subcellular location">
    <subcellularLocation>
        <location evidence="1 12">Cytoplasm</location>
    </subcellularLocation>
</comment>
<dbReference type="PANTHER" id="PTHR43697:SF1">
    <property type="entry name" value="SERINE--TRNA LIGASE"/>
    <property type="match status" value="1"/>
</dbReference>
<evidence type="ECO:0000256" key="7">
    <source>
        <dbReference type="ARBA" id="ARBA00022840"/>
    </source>
</evidence>
<dbReference type="EMBL" id="BMHK01000003">
    <property type="protein sequence ID" value="GGB90464.1"/>
    <property type="molecule type" value="Genomic_DNA"/>
</dbReference>
<keyword evidence="15" id="KW-0175">Coiled coil</keyword>
<feature type="binding site" evidence="13">
    <location>
        <position position="426"/>
    </location>
    <ligand>
        <name>L-serine</name>
        <dbReference type="ChEBI" id="CHEBI:33384"/>
    </ligand>
</feature>
<name>A0A916TPG8_9SPHN</name>
<dbReference type="RefSeq" id="WP_188768281.1">
    <property type="nucleotide sequence ID" value="NZ_BMHK01000003.1"/>
</dbReference>
<reference evidence="17" key="2">
    <citation type="submission" date="2020-09" db="EMBL/GenBank/DDBJ databases">
        <authorList>
            <person name="Sun Q."/>
            <person name="Zhou Y."/>
        </authorList>
    </citation>
    <scope>NUCLEOTIDE SEQUENCE</scope>
    <source>
        <strain evidence="17">CGMCC 1.15095</strain>
    </source>
</reference>
<feature type="binding site" evidence="12 14">
    <location>
        <begin position="392"/>
        <end position="395"/>
    </location>
    <ligand>
        <name>ATP</name>
        <dbReference type="ChEBI" id="CHEBI:30616"/>
    </ligand>
</feature>
<keyword evidence="18" id="KW-1185">Reference proteome</keyword>
<dbReference type="Pfam" id="PF02403">
    <property type="entry name" value="Seryl_tRNA_N"/>
    <property type="match status" value="1"/>
</dbReference>
<keyword evidence="4 12" id="KW-0963">Cytoplasm</keyword>
<dbReference type="Pfam" id="PF00587">
    <property type="entry name" value="tRNA-synt_2b"/>
    <property type="match status" value="1"/>
</dbReference>
<keyword evidence="9 12" id="KW-0030">Aminoacyl-tRNA synthetase</keyword>
<dbReference type="GO" id="GO:0006434">
    <property type="term" value="P:seryl-tRNA aminoacylation"/>
    <property type="evidence" value="ECO:0007669"/>
    <property type="project" value="UniProtKB-UniRule"/>
</dbReference>
<evidence type="ECO:0000259" key="16">
    <source>
        <dbReference type="PROSITE" id="PS50862"/>
    </source>
</evidence>
<dbReference type="CDD" id="cd00770">
    <property type="entry name" value="SerRS_core"/>
    <property type="match status" value="1"/>
</dbReference>
<dbReference type="PANTHER" id="PTHR43697">
    <property type="entry name" value="SERYL-TRNA SYNTHETASE"/>
    <property type="match status" value="1"/>
</dbReference>
<proteinExistence type="inferred from homology"/>
<evidence type="ECO:0000256" key="11">
    <source>
        <dbReference type="ARBA" id="ARBA00048823"/>
    </source>
</evidence>
<protein>
    <recommendedName>
        <fullName evidence="12">Serine--tRNA ligase</fullName>
        <ecNumber evidence="12">6.1.1.11</ecNumber>
    </recommendedName>
    <alternativeName>
        <fullName evidence="12">Seryl-tRNA synthetase</fullName>
        <shortName evidence="12">SerRS</shortName>
    </alternativeName>
    <alternativeName>
        <fullName evidence="12">Seryl-tRNA(Ser/Sec) synthetase</fullName>
    </alternativeName>
</protein>
<dbReference type="InterPro" id="IPR045864">
    <property type="entry name" value="aa-tRNA-synth_II/BPL/LPL"/>
</dbReference>
<dbReference type="PROSITE" id="PS50862">
    <property type="entry name" value="AA_TRNA_LIGASE_II"/>
    <property type="match status" value="1"/>
</dbReference>
<dbReference type="EC" id="6.1.1.11" evidence="12"/>